<reference evidence="4 5" key="1">
    <citation type="submission" date="2018-04" db="EMBL/GenBank/DDBJ databases">
        <authorList>
            <person name="Zhang X."/>
            <person name="Yuan J."/>
            <person name="Li F."/>
            <person name="Xiang J."/>
        </authorList>
    </citation>
    <scope>NUCLEOTIDE SEQUENCE [LARGE SCALE GENOMIC DNA]</scope>
    <source>
        <tissue evidence="4">Muscle</tissue>
    </source>
</reference>
<evidence type="ECO:0000259" key="3">
    <source>
        <dbReference type="PROSITE" id="PS50041"/>
    </source>
</evidence>
<evidence type="ECO:0000256" key="1">
    <source>
        <dbReference type="SAM" id="MobiDB-lite"/>
    </source>
</evidence>
<sequence>MMSYLPLIFTCALFAGKVEGRVTWNRTKLESFQPGVATTTSTPPEQDCPGGYSLVGDKCLLFVTFVAEPYGEARQFCHAAKGELAAITTATDFKNTIDYIHANGLSGTSFWLDGSDEAAEGVWVTSSGEAVPLGTPFWAAFPNGQQPDNNNGNEHYLCLSSSWFLYMNDASSSATINFICEATIQKKTASAALAPFGPSAGGAASPARPLHRGRRALPDVRHVGGGDLEDARGRVWEPPPNSWPSPTSKCSERCTSTYIKIIYQATPSGLEDPI</sequence>
<evidence type="ECO:0000313" key="4">
    <source>
        <dbReference type="EMBL" id="ROT74383.1"/>
    </source>
</evidence>
<dbReference type="CDD" id="cd00037">
    <property type="entry name" value="CLECT"/>
    <property type="match status" value="1"/>
</dbReference>
<feature type="domain" description="C-type lectin" evidence="3">
    <location>
        <begin position="55"/>
        <end position="181"/>
    </location>
</feature>
<dbReference type="SUPFAM" id="SSF56436">
    <property type="entry name" value="C-type lectin-like"/>
    <property type="match status" value="1"/>
</dbReference>
<comment type="caution">
    <text evidence="4">The sequence shown here is derived from an EMBL/GenBank/DDBJ whole genome shotgun (WGS) entry which is preliminary data.</text>
</comment>
<dbReference type="OrthoDB" id="6340082at2759"/>
<name>A0A423TD12_PENVA</name>
<dbReference type="InterPro" id="IPR016186">
    <property type="entry name" value="C-type_lectin-like/link_sf"/>
</dbReference>
<dbReference type="GO" id="GO:0030246">
    <property type="term" value="F:carbohydrate binding"/>
    <property type="evidence" value="ECO:0007669"/>
    <property type="project" value="UniProtKB-KW"/>
</dbReference>
<dbReference type="PROSITE" id="PS50041">
    <property type="entry name" value="C_TYPE_LECTIN_2"/>
    <property type="match status" value="1"/>
</dbReference>
<dbReference type="EMBL" id="QCYY01001906">
    <property type="protein sequence ID" value="ROT74383.1"/>
    <property type="molecule type" value="Genomic_DNA"/>
</dbReference>
<feature type="signal peptide" evidence="2">
    <location>
        <begin position="1"/>
        <end position="20"/>
    </location>
</feature>
<protein>
    <submittedName>
        <fullName evidence="4">C-type lectin</fullName>
    </submittedName>
</protein>
<accession>A0A423TD12</accession>
<dbReference type="InterPro" id="IPR001304">
    <property type="entry name" value="C-type_lectin-like"/>
</dbReference>
<feature type="region of interest" description="Disordered" evidence="1">
    <location>
        <begin position="218"/>
        <end position="249"/>
    </location>
</feature>
<gene>
    <name evidence="4" type="ORF">C7M84_007126</name>
</gene>
<evidence type="ECO:0000313" key="5">
    <source>
        <dbReference type="Proteomes" id="UP000283509"/>
    </source>
</evidence>
<dbReference type="Pfam" id="PF00059">
    <property type="entry name" value="Lectin_C"/>
    <property type="match status" value="1"/>
</dbReference>
<feature type="compositionally biased region" description="Basic and acidic residues" evidence="1">
    <location>
        <begin position="218"/>
        <end position="235"/>
    </location>
</feature>
<reference evidence="4 5" key="2">
    <citation type="submission" date="2019-01" db="EMBL/GenBank/DDBJ databases">
        <title>The decoding of complex shrimp genome reveals the adaptation for benthos swimmer, frequently molting mechanism and breeding impact on genome.</title>
        <authorList>
            <person name="Sun Y."/>
            <person name="Gao Y."/>
            <person name="Yu Y."/>
        </authorList>
    </citation>
    <scope>NUCLEOTIDE SEQUENCE [LARGE SCALE GENOMIC DNA]</scope>
    <source>
        <tissue evidence="4">Muscle</tissue>
    </source>
</reference>
<feature type="chain" id="PRO_5019576586" evidence="2">
    <location>
        <begin position="21"/>
        <end position="274"/>
    </location>
</feature>
<dbReference type="PANTHER" id="PTHR22803">
    <property type="entry name" value="MANNOSE, PHOSPHOLIPASE, LECTIN RECEPTOR RELATED"/>
    <property type="match status" value="1"/>
</dbReference>
<dbReference type="InterPro" id="IPR016187">
    <property type="entry name" value="CTDL_fold"/>
</dbReference>
<evidence type="ECO:0000256" key="2">
    <source>
        <dbReference type="SAM" id="SignalP"/>
    </source>
</evidence>
<dbReference type="AlphaFoldDB" id="A0A423TD12"/>
<keyword evidence="2" id="KW-0732">Signal</keyword>
<proteinExistence type="predicted"/>
<dbReference type="SMART" id="SM00034">
    <property type="entry name" value="CLECT"/>
    <property type="match status" value="1"/>
</dbReference>
<dbReference type="InterPro" id="IPR050111">
    <property type="entry name" value="C-type_lectin/snaclec_domain"/>
</dbReference>
<dbReference type="Proteomes" id="UP000283509">
    <property type="component" value="Unassembled WGS sequence"/>
</dbReference>
<organism evidence="4 5">
    <name type="scientific">Penaeus vannamei</name>
    <name type="common">Whiteleg shrimp</name>
    <name type="synonym">Litopenaeus vannamei</name>
    <dbReference type="NCBI Taxonomy" id="6689"/>
    <lineage>
        <taxon>Eukaryota</taxon>
        <taxon>Metazoa</taxon>
        <taxon>Ecdysozoa</taxon>
        <taxon>Arthropoda</taxon>
        <taxon>Crustacea</taxon>
        <taxon>Multicrustacea</taxon>
        <taxon>Malacostraca</taxon>
        <taxon>Eumalacostraca</taxon>
        <taxon>Eucarida</taxon>
        <taxon>Decapoda</taxon>
        <taxon>Dendrobranchiata</taxon>
        <taxon>Penaeoidea</taxon>
        <taxon>Penaeidae</taxon>
        <taxon>Penaeus</taxon>
    </lineage>
</organism>
<dbReference type="Gene3D" id="3.10.100.10">
    <property type="entry name" value="Mannose-Binding Protein A, subunit A"/>
    <property type="match status" value="1"/>
</dbReference>
<keyword evidence="5" id="KW-1185">Reference proteome</keyword>
<keyword evidence="4" id="KW-0430">Lectin</keyword>